<gene>
    <name evidence="1" type="ORF">EYF80_056207</name>
</gene>
<name>A0A4Z2EXG4_9TELE</name>
<evidence type="ECO:0000313" key="1">
    <source>
        <dbReference type="EMBL" id="TNN33627.1"/>
    </source>
</evidence>
<reference evidence="1 2" key="1">
    <citation type="submission" date="2019-03" db="EMBL/GenBank/DDBJ databases">
        <title>First draft genome of Liparis tanakae, snailfish: a comprehensive survey of snailfish specific genes.</title>
        <authorList>
            <person name="Kim W."/>
            <person name="Song I."/>
            <person name="Jeong J.-H."/>
            <person name="Kim D."/>
            <person name="Kim S."/>
            <person name="Ryu S."/>
            <person name="Song J.Y."/>
            <person name="Lee S.K."/>
        </authorList>
    </citation>
    <scope>NUCLEOTIDE SEQUENCE [LARGE SCALE GENOMIC DNA]</scope>
    <source>
        <tissue evidence="1">Muscle</tissue>
    </source>
</reference>
<sequence length="80" mass="8688">MNRGQNHGDQWAGNGSPYWSVDPMCGSPSSSSFPSVFGSPGFVPNTTLSCPRTFSARSTSSVLRMHPWAKPLSHEDLFTI</sequence>
<keyword evidence="2" id="KW-1185">Reference proteome</keyword>
<dbReference type="AlphaFoldDB" id="A0A4Z2EXG4"/>
<dbReference type="EMBL" id="SRLO01002178">
    <property type="protein sequence ID" value="TNN33627.1"/>
    <property type="molecule type" value="Genomic_DNA"/>
</dbReference>
<evidence type="ECO:0000313" key="2">
    <source>
        <dbReference type="Proteomes" id="UP000314294"/>
    </source>
</evidence>
<proteinExistence type="predicted"/>
<organism evidence="1 2">
    <name type="scientific">Liparis tanakae</name>
    <name type="common">Tanaka's snailfish</name>
    <dbReference type="NCBI Taxonomy" id="230148"/>
    <lineage>
        <taxon>Eukaryota</taxon>
        <taxon>Metazoa</taxon>
        <taxon>Chordata</taxon>
        <taxon>Craniata</taxon>
        <taxon>Vertebrata</taxon>
        <taxon>Euteleostomi</taxon>
        <taxon>Actinopterygii</taxon>
        <taxon>Neopterygii</taxon>
        <taxon>Teleostei</taxon>
        <taxon>Neoteleostei</taxon>
        <taxon>Acanthomorphata</taxon>
        <taxon>Eupercaria</taxon>
        <taxon>Perciformes</taxon>
        <taxon>Cottioidei</taxon>
        <taxon>Cottales</taxon>
        <taxon>Liparidae</taxon>
        <taxon>Liparis</taxon>
    </lineage>
</organism>
<protein>
    <submittedName>
        <fullName evidence="1">Uncharacterized protein</fullName>
    </submittedName>
</protein>
<accession>A0A4Z2EXG4</accession>
<dbReference type="Proteomes" id="UP000314294">
    <property type="component" value="Unassembled WGS sequence"/>
</dbReference>
<comment type="caution">
    <text evidence="1">The sequence shown here is derived from an EMBL/GenBank/DDBJ whole genome shotgun (WGS) entry which is preliminary data.</text>
</comment>